<dbReference type="PIRSF" id="PIRSF005901">
    <property type="entry name" value="EF-P"/>
    <property type="match status" value="1"/>
</dbReference>
<dbReference type="EMBL" id="CP034726">
    <property type="protein sequence ID" value="QBP18637.1"/>
    <property type="molecule type" value="Genomic_DNA"/>
</dbReference>
<keyword evidence="6 8" id="KW-0648">Protein biosynthesis</keyword>
<dbReference type="Pfam" id="PF08207">
    <property type="entry name" value="EFP_N"/>
    <property type="match status" value="1"/>
</dbReference>
<dbReference type="InterPro" id="IPR011768">
    <property type="entry name" value="Transl_elongation_fac_P"/>
</dbReference>
<dbReference type="InterPro" id="IPR012340">
    <property type="entry name" value="NA-bd_OB-fold"/>
</dbReference>
<dbReference type="PANTHER" id="PTHR30053">
    <property type="entry name" value="ELONGATION FACTOR P"/>
    <property type="match status" value="1"/>
</dbReference>
<gene>
    <name evidence="8 13" type="primary">efp</name>
    <name evidence="13" type="ORF">ELX58_05725</name>
</gene>
<comment type="pathway">
    <text evidence="2 8">Protein biosynthesis; polypeptide chain elongation.</text>
</comment>
<keyword evidence="4 8" id="KW-0963">Cytoplasm</keyword>
<evidence type="ECO:0000256" key="2">
    <source>
        <dbReference type="ARBA" id="ARBA00004815"/>
    </source>
</evidence>
<evidence type="ECO:0000256" key="3">
    <source>
        <dbReference type="ARBA" id="ARBA00009479"/>
    </source>
</evidence>
<feature type="domain" description="Translation elongation factor P/YeiP central" evidence="12">
    <location>
        <begin position="69"/>
        <end position="123"/>
    </location>
</feature>
<dbReference type="KEGG" id="lji:ELX58_05725"/>
<feature type="domain" description="Elongation factor P C-terminal" evidence="11">
    <location>
        <begin position="131"/>
        <end position="186"/>
    </location>
</feature>
<comment type="similarity">
    <text evidence="3 8 10">Belongs to the elongation factor P family.</text>
</comment>
<reference evidence="14" key="1">
    <citation type="submission" date="2018-12" db="EMBL/GenBank/DDBJ databases">
        <title>A new species of lactobacillus.</title>
        <authorList>
            <person name="Jian Y."/>
            <person name="Xin L."/>
            <person name="Hong Z.J."/>
            <person name="Ming L.Z."/>
            <person name="Hong X.Z."/>
        </authorList>
    </citation>
    <scope>NUCLEOTIDE SEQUENCE [LARGE SCALE GENOMIC DNA]</scope>
    <source>
        <strain evidence="14">HSLZ-75</strain>
    </source>
</reference>
<sequence>MAKISSNSFRPGMTIILKNAVWRLIKVVHVNPGRGSAFVRTRIKNLQDQSVIERTFRAGEKVPQAIITDHAMQYLYKGSAGYVFMDSKTYEQVTVPAANIKPALKYLKPNLPVTLFEFDGKILGIKLPNTVTLTVKQTQPTIKGNTASGGSKPATMDTGLVVQVPFFVTNGQKLVINTQDGTYVSRA</sequence>
<dbReference type="InterPro" id="IPR013185">
    <property type="entry name" value="Transl_elong_KOW-like"/>
</dbReference>
<dbReference type="PROSITE" id="PS01275">
    <property type="entry name" value="EFP"/>
    <property type="match status" value="1"/>
</dbReference>
<evidence type="ECO:0000256" key="10">
    <source>
        <dbReference type="RuleBase" id="RU004389"/>
    </source>
</evidence>
<proteinExistence type="inferred from homology"/>
<dbReference type="CDD" id="cd04470">
    <property type="entry name" value="S1_EF-P_repeat_1"/>
    <property type="match status" value="1"/>
</dbReference>
<evidence type="ECO:0000256" key="1">
    <source>
        <dbReference type="ARBA" id="ARBA00004496"/>
    </source>
</evidence>
<dbReference type="GO" id="GO:0043043">
    <property type="term" value="P:peptide biosynthetic process"/>
    <property type="evidence" value="ECO:0007669"/>
    <property type="project" value="InterPro"/>
</dbReference>
<dbReference type="Pfam" id="PF01132">
    <property type="entry name" value="EFP"/>
    <property type="match status" value="1"/>
</dbReference>
<evidence type="ECO:0000259" key="12">
    <source>
        <dbReference type="SMART" id="SM01185"/>
    </source>
</evidence>
<evidence type="ECO:0000256" key="5">
    <source>
        <dbReference type="ARBA" id="ARBA00022768"/>
    </source>
</evidence>
<dbReference type="InterPro" id="IPR015365">
    <property type="entry name" value="Elong-fact-P_C"/>
</dbReference>
<dbReference type="PANTHER" id="PTHR30053:SF12">
    <property type="entry name" value="ELONGATION FACTOR P (EF-P) FAMILY PROTEIN"/>
    <property type="match status" value="1"/>
</dbReference>
<dbReference type="UniPathway" id="UPA00345"/>
<dbReference type="HAMAP" id="MF_00141">
    <property type="entry name" value="EF_P"/>
    <property type="match status" value="1"/>
</dbReference>
<keyword evidence="14" id="KW-1185">Reference proteome</keyword>
<evidence type="ECO:0000256" key="4">
    <source>
        <dbReference type="ARBA" id="ARBA00022490"/>
    </source>
</evidence>
<dbReference type="AlphaFoldDB" id="A0A4P6ZM34"/>
<dbReference type="InterPro" id="IPR020599">
    <property type="entry name" value="Transl_elong_fac_P/YeiP"/>
</dbReference>
<dbReference type="NCBIfam" id="NF001810">
    <property type="entry name" value="PRK00529.1"/>
    <property type="match status" value="1"/>
</dbReference>
<dbReference type="RefSeq" id="WP_133442195.1">
    <property type="nucleotide sequence ID" value="NZ_CP034726.1"/>
</dbReference>
<keyword evidence="5 8" id="KW-0251">Elongation factor</keyword>
<dbReference type="SUPFAM" id="SSF50249">
    <property type="entry name" value="Nucleic acid-binding proteins"/>
    <property type="match status" value="2"/>
</dbReference>
<evidence type="ECO:0000256" key="7">
    <source>
        <dbReference type="ARBA" id="ARBA00025469"/>
    </source>
</evidence>
<evidence type="ECO:0000256" key="6">
    <source>
        <dbReference type="ARBA" id="ARBA00022917"/>
    </source>
</evidence>
<dbReference type="SUPFAM" id="SSF50104">
    <property type="entry name" value="Translation proteins SH3-like domain"/>
    <property type="match status" value="1"/>
</dbReference>
<dbReference type="InterPro" id="IPR013852">
    <property type="entry name" value="Transl_elong_P/YeiP_CS"/>
</dbReference>
<dbReference type="Gene3D" id="2.40.50.140">
    <property type="entry name" value="Nucleic acid-binding proteins"/>
    <property type="match status" value="2"/>
</dbReference>
<dbReference type="CDD" id="cd05794">
    <property type="entry name" value="S1_EF-P_repeat_2"/>
    <property type="match status" value="1"/>
</dbReference>
<dbReference type="SMART" id="SM00841">
    <property type="entry name" value="Elong-fact-P_C"/>
    <property type="match status" value="1"/>
</dbReference>
<dbReference type="NCBIfam" id="TIGR00038">
    <property type="entry name" value="efp"/>
    <property type="match status" value="1"/>
</dbReference>
<evidence type="ECO:0000256" key="9">
    <source>
        <dbReference type="NCBIfam" id="TIGR00038"/>
    </source>
</evidence>
<comment type="subcellular location">
    <subcellularLocation>
        <location evidence="1 8">Cytoplasm</location>
    </subcellularLocation>
</comment>
<dbReference type="GO" id="GO:0003746">
    <property type="term" value="F:translation elongation factor activity"/>
    <property type="evidence" value="ECO:0007669"/>
    <property type="project" value="UniProtKB-UniRule"/>
</dbReference>
<comment type="function">
    <text evidence="7 8">Involved in peptide bond synthesis. Stimulates efficient translation and peptide-bond synthesis on native or reconstituted 70S ribosomes in vitro. Probably functions indirectly by altering the affinity of the ribosome for aminoacyl-tRNA, thus increasing their reactivity as acceptors for peptidyl transferase.</text>
</comment>
<accession>A0A4P6ZM34</accession>
<organism evidence="13 14">
    <name type="scientific">Acetilactobacillus jinshanensis</name>
    <dbReference type="NCBI Taxonomy" id="1720083"/>
    <lineage>
        <taxon>Bacteria</taxon>
        <taxon>Bacillati</taxon>
        <taxon>Bacillota</taxon>
        <taxon>Bacilli</taxon>
        <taxon>Lactobacillales</taxon>
        <taxon>Lactobacillaceae</taxon>
        <taxon>Acetilactobacillus</taxon>
    </lineage>
</organism>
<dbReference type="Proteomes" id="UP000294321">
    <property type="component" value="Chromosome"/>
</dbReference>
<dbReference type="GO" id="GO:0005829">
    <property type="term" value="C:cytosol"/>
    <property type="evidence" value="ECO:0007669"/>
    <property type="project" value="UniProtKB-ARBA"/>
</dbReference>
<evidence type="ECO:0000259" key="11">
    <source>
        <dbReference type="SMART" id="SM00841"/>
    </source>
</evidence>
<evidence type="ECO:0000313" key="14">
    <source>
        <dbReference type="Proteomes" id="UP000294321"/>
    </source>
</evidence>
<dbReference type="InterPro" id="IPR001059">
    <property type="entry name" value="Transl_elong_P/YeiP_cen"/>
</dbReference>
<dbReference type="SMART" id="SM01185">
    <property type="entry name" value="EFP"/>
    <property type="match status" value="1"/>
</dbReference>
<name>A0A4P6ZM34_9LACO</name>
<evidence type="ECO:0000256" key="8">
    <source>
        <dbReference type="HAMAP-Rule" id="MF_00141"/>
    </source>
</evidence>
<dbReference type="FunFam" id="2.40.50.140:FF:000009">
    <property type="entry name" value="Elongation factor P"/>
    <property type="match status" value="1"/>
</dbReference>
<dbReference type="Gene3D" id="2.30.30.30">
    <property type="match status" value="1"/>
</dbReference>
<evidence type="ECO:0000313" key="13">
    <source>
        <dbReference type="EMBL" id="QBP18637.1"/>
    </source>
</evidence>
<protein>
    <recommendedName>
        <fullName evidence="8 9">Elongation factor P</fullName>
        <shortName evidence="8">EF-P</shortName>
    </recommendedName>
</protein>
<dbReference type="FunFam" id="2.40.50.140:FF:000004">
    <property type="entry name" value="Elongation factor P"/>
    <property type="match status" value="1"/>
</dbReference>
<dbReference type="InterPro" id="IPR014722">
    <property type="entry name" value="Rib_uL2_dom2"/>
</dbReference>
<dbReference type="FunFam" id="2.30.30.30:FF:000003">
    <property type="entry name" value="Elongation factor P"/>
    <property type="match status" value="1"/>
</dbReference>
<dbReference type="InterPro" id="IPR008991">
    <property type="entry name" value="Translation_prot_SH3-like_sf"/>
</dbReference>
<dbReference type="Pfam" id="PF09285">
    <property type="entry name" value="Elong-fact-P_C"/>
    <property type="match status" value="1"/>
</dbReference>
<dbReference type="OrthoDB" id="9801844at2"/>